<gene>
    <name evidence="1" type="ORF">LCGC14_2709500</name>
</gene>
<organism evidence="1">
    <name type="scientific">marine sediment metagenome</name>
    <dbReference type="NCBI Taxonomy" id="412755"/>
    <lineage>
        <taxon>unclassified sequences</taxon>
        <taxon>metagenomes</taxon>
        <taxon>ecological metagenomes</taxon>
    </lineage>
</organism>
<comment type="caution">
    <text evidence="1">The sequence shown here is derived from an EMBL/GenBank/DDBJ whole genome shotgun (WGS) entry which is preliminary data.</text>
</comment>
<accession>A0A0F9BMD0</accession>
<reference evidence="1" key="1">
    <citation type="journal article" date="2015" name="Nature">
        <title>Complex archaea that bridge the gap between prokaryotes and eukaryotes.</title>
        <authorList>
            <person name="Spang A."/>
            <person name="Saw J.H."/>
            <person name="Jorgensen S.L."/>
            <person name="Zaremba-Niedzwiedzka K."/>
            <person name="Martijn J."/>
            <person name="Lind A.E."/>
            <person name="van Eijk R."/>
            <person name="Schleper C."/>
            <person name="Guy L."/>
            <person name="Ettema T.J."/>
        </authorList>
    </citation>
    <scope>NUCLEOTIDE SEQUENCE</scope>
</reference>
<dbReference type="EMBL" id="LAZR01048500">
    <property type="protein sequence ID" value="KKK91779.1"/>
    <property type="molecule type" value="Genomic_DNA"/>
</dbReference>
<feature type="non-terminal residue" evidence="1">
    <location>
        <position position="103"/>
    </location>
</feature>
<protein>
    <submittedName>
        <fullName evidence="1">Uncharacterized protein</fullName>
    </submittedName>
</protein>
<sequence>MPFRPEHWVKGGLSSEATIAAAVIRFGLKVDGLDYLAFPCGSYWLAVLGFDAEAVWPMAVRGTDHQGFRYHALPCRHTRVISAGTKYQRIEALPDWHKGYETR</sequence>
<name>A0A0F9BMD0_9ZZZZ</name>
<evidence type="ECO:0000313" key="1">
    <source>
        <dbReference type="EMBL" id="KKK91779.1"/>
    </source>
</evidence>
<dbReference type="AlphaFoldDB" id="A0A0F9BMD0"/>
<proteinExistence type="predicted"/>